<dbReference type="EMBL" id="JAWZSR010000001">
    <property type="protein sequence ID" value="MDX8044383.1"/>
    <property type="molecule type" value="Genomic_DNA"/>
</dbReference>
<dbReference type="Proteomes" id="UP001277972">
    <property type="component" value="Unassembled WGS sequence"/>
</dbReference>
<keyword evidence="2" id="KW-1185">Reference proteome</keyword>
<evidence type="ECO:0000313" key="1">
    <source>
        <dbReference type="EMBL" id="MDX8044383.1"/>
    </source>
</evidence>
<organism evidence="1 2">
    <name type="scientific">Gracilibacillus pellucidus</name>
    <dbReference type="NCBI Taxonomy" id="3095368"/>
    <lineage>
        <taxon>Bacteria</taxon>
        <taxon>Bacillati</taxon>
        <taxon>Bacillota</taxon>
        <taxon>Bacilli</taxon>
        <taxon>Bacillales</taxon>
        <taxon>Bacillaceae</taxon>
        <taxon>Gracilibacillus</taxon>
    </lineage>
</organism>
<protein>
    <submittedName>
        <fullName evidence="1">N-acetylmuramoyl-L-alanine amidase</fullName>
        <ecNumber evidence="1">3.5.1.28</ecNumber>
    </submittedName>
</protein>
<keyword evidence="1" id="KW-0378">Hydrolase</keyword>
<gene>
    <name evidence="1" type="ORF">SH601_00150</name>
</gene>
<name>A0ACC6M0B8_9BACI</name>
<reference evidence="1" key="1">
    <citation type="submission" date="2023-11" db="EMBL/GenBank/DDBJ databases">
        <title>Gracilibacillus pellucida a moderately halophilic bacterium isolated from saline soil in Xinjiang province.</title>
        <authorList>
            <person name="Zhang Z."/>
            <person name="Tan F."/>
            <person name="Wang Y."/>
            <person name="Xia M."/>
        </authorList>
    </citation>
    <scope>NUCLEOTIDE SEQUENCE</scope>
    <source>
        <strain evidence="1">S3-1-1</strain>
    </source>
</reference>
<evidence type="ECO:0000313" key="2">
    <source>
        <dbReference type="Proteomes" id="UP001277972"/>
    </source>
</evidence>
<dbReference type="EC" id="3.5.1.28" evidence="1"/>
<sequence length="230" mass="25588">MKKIVMILFWFFVVFVIIASFKELLIDDEGMQKSEANSPLISSEVDVSSGGHVKVVIDPGHGGDDPGAIGASGSYEKDFTLSLSNKIVELLQTDPRLEVFMTREGDQFLSTETRERPMIANDLGADLFISIHANTYDTPTITGTETFYYNDYSESLAAIIHRHVVQATGYDDRGVKQANYFVLADTNMPAILIEVGYLTNPEQEQEMLTDAFQQNVAEAIVEGINEYIEQ</sequence>
<comment type="caution">
    <text evidence="1">The sequence shown here is derived from an EMBL/GenBank/DDBJ whole genome shotgun (WGS) entry which is preliminary data.</text>
</comment>
<accession>A0ACC6M0B8</accession>
<proteinExistence type="predicted"/>